<protein>
    <recommendedName>
        <fullName evidence="4">P-loop containing nucleoside triphosphate hydrolase</fullName>
    </recommendedName>
</protein>
<evidence type="ECO:0000313" key="2">
    <source>
        <dbReference type="EMBL" id="KAF2266154.1"/>
    </source>
</evidence>
<organism evidence="2 3">
    <name type="scientific">Lojkania enalia</name>
    <dbReference type="NCBI Taxonomy" id="147567"/>
    <lineage>
        <taxon>Eukaryota</taxon>
        <taxon>Fungi</taxon>
        <taxon>Dikarya</taxon>
        <taxon>Ascomycota</taxon>
        <taxon>Pezizomycotina</taxon>
        <taxon>Dothideomycetes</taxon>
        <taxon>Pleosporomycetidae</taxon>
        <taxon>Pleosporales</taxon>
        <taxon>Pleosporales incertae sedis</taxon>
        <taxon>Lojkania</taxon>
    </lineage>
</organism>
<comment type="caution">
    <text evidence="2">The sequence shown here is derived from an EMBL/GenBank/DDBJ whole genome shotgun (WGS) entry which is preliminary data.</text>
</comment>
<accession>A0A9P4KBE6</accession>
<dbReference type="OrthoDB" id="2316594at2759"/>
<gene>
    <name evidence="2" type="ORF">CC78DRAFT_597526</name>
</gene>
<reference evidence="3" key="1">
    <citation type="journal article" date="2020" name="Stud. Mycol.">
        <title>101 Dothideomycetes genomes: A test case for predicting lifestyles and emergence of pathogens.</title>
        <authorList>
            <person name="Haridas S."/>
            <person name="Albert R."/>
            <person name="Binder M."/>
            <person name="Bloem J."/>
            <person name="LaButti K."/>
            <person name="Salamov A."/>
            <person name="Andreopoulos B."/>
            <person name="Baker S."/>
            <person name="Barry K."/>
            <person name="Bills G."/>
            <person name="Bluhm B."/>
            <person name="Cannon C."/>
            <person name="Castanera R."/>
            <person name="Culley D."/>
            <person name="Daum C."/>
            <person name="Ezra D."/>
            <person name="Gonzalez J."/>
            <person name="Henrissat B."/>
            <person name="Kuo A."/>
            <person name="Liang C."/>
            <person name="Lipzen A."/>
            <person name="Lutzoni F."/>
            <person name="Magnuson J."/>
            <person name="Mondo S."/>
            <person name="Nolan M."/>
            <person name="Ohm R."/>
            <person name="Pangilinan J."/>
            <person name="Park H.-J."/>
            <person name="Ramirez L."/>
            <person name="Alfaro M."/>
            <person name="Sun H."/>
            <person name="Tritt A."/>
            <person name="Yoshinaga Y."/>
            <person name="Zwiers L.-H."/>
            <person name="Turgeon B."/>
            <person name="Goodwin S."/>
            <person name="Spatafora J."/>
            <person name="Crous P."/>
            <person name="Grigoriev I."/>
        </authorList>
    </citation>
    <scope>NUCLEOTIDE SEQUENCE [LARGE SCALE GENOMIC DNA]</scope>
    <source>
        <strain evidence="3">CBS 304.66</strain>
    </source>
</reference>
<keyword evidence="3" id="KW-1185">Reference proteome</keyword>
<dbReference type="Proteomes" id="UP000800093">
    <property type="component" value="Unassembled WGS sequence"/>
</dbReference>
<dbReference type="Gene3D" id="3.40.50.300">
    <property type="entry name" value="P-loop containing nucleotide triphosphate hydrolases"/>
    <property type="match status" value="1"/>
</dbReference>
<dbReference type="InterPro" id="IPR027417">
    <property type="entry name" value="P-loop_NTPase"/>
</dbReference>
<evidence type="ECO:0000313" key="3">
    <source>
        <dbReference type="Proteomes" id="UP000800093"/>
    </source>
</evidence>
<dbReference type="SUPFAM" id="SSF52540">
    <property type="entry name" value="P-loop containing nucleoside triphosphate hydrolases"/>
    <property type="match status" value="1"/>
</dbReference>
<name>A0A9P4KBE6_9PLEO</name>
<dbReference type="EMBL" id="ML986600">
    <property type="protein sequence ID" value="KAF2266154.1"/>
    <property type="molecule type" value="Genomic_DNA"/>
</dbReference>
<dbReference type="AlphaFoldDB" id="A0A9P4KBE6"/>
<feature type="region of interest" description="Disordered" evidence="1">
    <location>
        <begin position="1"/>
        <end position="23"/>
    </location>
</feature>
<proteinExistence type="predicted"/>
<sequence>MSSNPSSRHPPPENGGAAIDSSSTPIVNDTVLHTQYSGPEYHELLKYQHFLMPSYHSADDAPSDRKAKSEELRIAPLVWWDVKRHLSQCGSSLQQYAVLGHIPSPNCEVQEPVFLNTNAPWSAFLCGSQGSGKSHALSCMLENCLLTDRALVSQIGENPNPLAGLVFHYDSCQGSGVCEAAYLCSNIPTTILVSPSNYRRLKLQYEQMAKARDGSANIKVKPLCLLSEHLDTERIKTLMAYLIKIFRDMAMETKGLGPFDYRKFKQNLISKDFLEKQSGPLKMRIELLESFLDPSITLQGHSNTNRSTGTDYLKGSQGTMTIIDLTDPVVDADSACALFNICLSVFISQTECSKIVALDEAHNYMIETSTSAKDFTDKLLKTVREQRHQATRVVIATQEPTINTALIDLCNITMVHRCQSPAWFSVLKKHVGSLFLNGKSLSSEETKDDDEQNGTANADKNLFQEIMNLKLGESLLFCATAAIAVKEEEVVKMADRVVKFKTRKRITADGGTTKLASGM</sequence>
<evidence type="ECO:0008006" key="4">
    <source>
        <dbReference type="Google" id="ProtNLM"/>
    </source>
</evidence>
<evidence type="ECO:0000256" key="1">
    <source>
        <dbReference type="SAM" id="MobiDB-lite"/>
    </source>
</evidence>